<organism evidence="1 2">
    <name type="scientific">Sphingomonas floccifaciens</name>
    <dbReference type="NCBI Taxonomy" id="1844115"/>
    <lineage>
        <taxon>Bacteria</taxon>
        <taxon>Pseudomonadati</taxon>
        <taxon>Pseudomonadota</taxon>
        <taxon>Alphaproteobacteria</taxon>
        <taxon>Sphingomonadales</taxon>
        <taxon>Sphingomonadaceae</taxon>
        <taxon>Sphingomonas</taxon>
    </lineage>
</organism>
<reference evidence="2" key="1">
    <citation type="journal article" date="2019" name="Int. J. Syst. Evol. Microbiol.">
        <title>The Global Catalogue of Microorganisms (GCM) 10K type strain sequencing project: providing services to taxonomists for standard genome sequencing and annotation.</title>
        <authorList>
            <consortium name="The Broad Institute Genomics Platform"/>
            <consortium name="The Broad Institute Genome Sequencing Center for Infectious Disease"/>
            <person name="Wu L."/>
            <person name="Ma J."/>
        </authorList>
    </citation>
    <scope>NUCLEOTIDE SEQUENCE [LARGE SCALE GENOMIC DNA]</scope>
    <source>
        <strain evidence="2">Q85</strain>
    </source>
</reference>
<dbReference type="RefSeq" id="WP_380940329.1">
    <property type="nucleotide sequence ID" value="NZ_JBHUFC010000003.1"/>
</dbReference>
<gene>
    <name evidence="1" type="ORF">ACFSC3_10345</name>
</gene>
<dbReference type="Proteomes" id="UP001597283">
    <property type="component" value="Unassembled WGS sequence"/>
</dbReference>
<evidence type="ECO:0000313" key="1">
    <source>
        <dbReference type="EMBL" id="MFD1787974.1"/>
    </source>
</evidence>
<dbReference type="Pfam" id="PF13650">
    <property type="entry name" value="Asp_protease_2"/>
    <property type="match status" value="1"/>
</dbReference>
<keyword evidence="1" id="KW-0645">Protease</keyword>
<dbReference type="GO" id="GO:0008233">
    <property type="term" value="F:peptidase activity"/>
    <property type="evidence" value="ECO:0007669"/>
    <property type="project" value="UniProtKB-KW"/>
</dbReference>
<dbReference type="InterPro" id="IPR021109">
    <property type="entry name" value="Peptidase_aspartic_dom_sf"/>
</dbReference>
<evidence type="ECO:0000313" key="2">
    <source>
        <dbReference type="Proteomes" id="UP001597283"/>
    </source>
</evidence>
<dbReference type="Pfam" id="PF13975">
    <property type="entry name" value="gag-asp_proteas"/>
    <property type="match status" value="1"/>
</dbReference>
<dbReference type="GO" id="GO:0006508">
    <property type="term" value="P:proteolysis"/>
    <property type="evidence" value="ECO:0007669"/>
    <property type="project" value="UniProtKB-KW"/>
</dbReference>
<protein>
    <submittedName>
        <fullName evidence="1">Aspartyl protease family protein</fullName>
    </submittedName>
</protein>
<proteinExistence type="predicted"/>
<comment type="caution">
    <text evidence="1">The sequence shown here is derived from an EMBL/GenBank/DDBJ whole genome shotgun (WGS) entry which is preliminary data.</text>
</comment>
<dbReference type="EMBL" id="JBHUFC010000003">
    <property type="protein sequence ID" value="MFD1787974.1"/>
    <property type="molecule type" value="Genomic_DNA"/>
</dbReference>
<keyword evidence="1" id="KW-0378">Hydrolase</keyword>
<sequence>MSLPIVMLPLLGLLPLATDAVRAPPPPPPPVETPVALTMVEERMTVPVQIAGAGPFRFVIDTGSERTVISRQLAGTLGLASAGDVMVVAMSGRTRVGTVVIPSLRLSSVPGIGRIDAPALDATDLGAMGLLGIDTLQNHKVTIDLDAKAMAVSPSVKLRRTPAAAPGEIVVRAKSTLGQLIVTDAQVDGRAVRIVLDTGSAVTIGNLALKRLMQRTGRFQPLTLYSATGGTVTADYGRAGTLRLGSIQFSDMPIAFADVAPFAHFGLDRRPALMLGMDALRQFRRVDIDFANREARFLMQRGVPTTTPCRVGCNRASRIAG</sequence>
<keyword evidence="2" id="KW-1185">Reference proteome</keyword>
<dbReference type="CDD" id="cd05483">
    <property type="entry name" value="retropepsin_like_bacteria"/>
    <property type="match status" value="1"/>
</dbReference>
<dbReference type="SUPFAM" id="SSF50630">
    <property type="entry name" value="Acid proteases"/>
    <property type="match status" value="2"/>
</dbReference>
<dbReference type="InterPro" id="IPR034122">
    <property type="entry name" value="Retropepsin-like_bacterial"/>
</dbReference>
<dbReference type="Gene3D" id="2.40.70.10">
    <property type="entry name" value="Acid Proteases"/>
    <property type="match status" value="2"/>
</dbReference>
<accession>A0ABW4NEN3</accession>
<name>A0ABW4NEN3_9SPHN</name>